<dbReference type="Pfam" id="PF07645">
    <property type="entry name" value="EGF_CA"/>
    <property type="match status" value="2"/>
</dbReference>
<keyword evidence="2 11" id="KW-0245">EGF-like domain</keyword>
<evidence type="ECO:0000256" key="6">
    <source>
        <dbReference type="ARBA" id="ARBA00022734"/>
    </source>
</evidence>
<dbReference type="InterPro" id="IPR001304">
    <property type="entry name" value="C-type_lectin-like"/>
</dbReference>
<evidence type="ECO:0000256" key="12">
    <source>
        <dbReference type="SAM" id="MobiDB-lite"/>
    </source>
</evidence>
<dbReference type="GeneTree" id="ENSGT00940000156996"/>
<evidence type="ECO:0000256" key="5">
    <source>
        <dbReference type="ARBA" id="ARBA00022729"/>
    </source>
</evidence>
<dbReference type="SUPFAM" id="SSF57196">
    <property type="entry name" value="EGF/Laminin"/>
    <property type="match status" value="2"/>
</dbReference>
<dbReference type="InterPro" id="IPR026823">
    <property type="entry name" value="cEGF"/>
</dbReference>
<evidence type="ECO:0000313" key="17">
    <source>
        <dbReference type="Ensembl" id="ENSGMOP00000039398.1"/>
    </source>
</evidence>
<comment type="caution">
    <text evidence="11">Lacks conserved residue(s) required for the propagation of feature annotation.</text>
</comment>
<dbReference type="Gene3D" id="3.10.100.10">
    <property type="entry name" value="Mannose-Binding Protein A, subunit A"/>
    <property type="match status" value="1"/>
</dbReference>
<dbReference type="InterPro" id="IPR000152">
    <property type="entry name" value="EGF-type_Asp/Asn_hydroxyl_site"/>
</dbReference>
<gene>
    <name evidence="17" type="primary">LOC115546924</name>
</gene>
<evidence type="ECO:0000256" key="9">
    <source>
        <dbReference type="ARBA" id="ARBA00023136"/>
    </source>
</evidence>
<dbReference type="PANTHER" id="PTHR14789">
    <property type="entry name" value="CHONDROLECTIN VARIANT CHODLFDELTAE"/>
    <property type="match status" value="1"/>
</dbReference>
<dbReference type="InterPro" id="IPR000742">
    <property type="entry name" value="EGF"/>
</dbReference>
<evidence type="ECO:0000256" key="8">
    <source>
        <dbReference type="ARBA" id="ARBA00022989"/>
    </source>
</evidence>
<comment type="subcellular location">
    <subcellularLocation>
        <location evidence="1">Membrane</location>
        <topology evidence="1">Single-pass type I membrane protein</topology>
    </subcellularLocation>
</comment>
<accession>A0A8C5B321</accession>
<dbReference type="PANTHER" id="PTHR14789:SF4">
    <property type="entry name" value="ENDOSIALIN"/>
    <property type="match status" value="1"/>
</dbReference>
<feature type="domain" description="EGF-like" evidence="15">
    <location>
        <begin position="463"/>
        <end position="502"/>
    </location>
</feature>
<dbReference type="AlphaFoldDB" id="A0A8C5B321"/>
<feature type="disulfide bond" evidence="11">
    <location>
        <begin position="428"/>
        <end position="438"/>
    </location>
</feature>
<keyword evidence="18" id="KW-1185">Reference proteome</keyword>
<dbReference type="InterPro" id="IPR016187">
    <property type="entry name" value="CTDL_fold"/>
</dbReference>
<evidence type="ECO:0000256" key="3">
    <source>
        <dbReference type="ARBA" id="ARBA00022553"/>
    </source>
</evidence>
<feature type="region of interest" description="Disordered" evidence="12">
    <location>
        <begin position="317"/>
        <end position="344"/>
    </location>
</feature>
<name>A0A8C5B321_GADMO</name>
<dbReference type="Ensembl" id="ENSGMOT00000047911.1">
    <property type="protein sequence ID" value="ENSGMOP00000039398.1"/>
    <property type="gene ID" value="ENSGMOG00000036016.1"/>
</dbReference>
<evidence type="ECO:0000259" key="16">
    <source>
        <dbReference type="PROSITE" id="PS50041"/>
    </source>
</evidence>
<evidence type="ECO:0000256" key="14">
    <source>
        <dbReference type="SAM" id="SignalP"/>
    </source>
</evidence>
<dbReference type="SUPFAM" id="SSF56436">
    <property type="entry name" value="C-type lectin-like"/>
    <property type="match status" value="1"/>
</dbReference>
<feature type="chain" id="PRO_5046096484" evidence="14">
    <location>
        <begin position="21"/>
        <end position="738"/>
    </location>
</feature>
<keyword evidence="6" id="KW-0430">Lectin</keyword>
<dbReference type="Proteomes" id="UP000694546">
    <property type="component" value="Chromosome 7"/>
</dbReference>
<dbReference type="GO" id="GO:0030246">
    <property type="term" value="F:carbohydrate binding"/>
    <property type="evidence" value="ECO:0007669"/>
    <property type="project" value="UniProtKB-KW"/>
</dbReference>
<feature type="disulfide bond" evidence="11">
    <location>
        <begin position="467"/>
        <end position="477"/>
    </location>
</feature>
<dbReference type="SUPFAM" id="SSF57184">
    <property type="entry name" value="Growth factor receptor domain"/>
    <property type="match status" value="1"/>
</dbReference>
<dbReference type="PROSITE" id="PS01187">
    <property type="entry name" value="EGF_CA"/>
    <property type="match status" value="1"/>
</dbReference>
<dbReference type="PROSITE" id="PS50026">
    <property type="entry name" value="EGF_3"/>
    <property type="match status" value="3"/>
</dbReference>
<evidence type="ECO:0000256" key="11">
    <source>
        <dbReference type="PROSITE-ProRule" id="PRU00076"/>
    </source>
</evidence>
<dbReference type="GeneID" id="115546924"/>
<evidence type="ECO:0000259" key="15">
    <source>
        <dbReference type="PROSITE" id="PS50026"/>
    </source>
</evidence>
<dbReference type="SMART" id="SM00179">
    <property type="entry name" value="EGF_CA"/>
    <property type="match status" value="3"/>
</dbReference>
<dbReference type="Pfam" id="PF00059">
    <property type="entry name" value="Lectin_C"/>
    <property type="match status" value="1"/>
</dbReference>
<dbReference type="CDD" id="cd03600">
    <property type="entry name" value="CLECT_thrombomodulin_like"/>
    <property type="match status" value="1"/>
</dbReference>
<dbReference type="OMA" id="CAYGAPA"/>
<feature type="compositionally biased region" description="Acidic residues" evidence="12">
    <location>
        <begin position="506"/>
        <end position="522"/>
    </location>
</feature>
<feature type="domain" description="EGF-like" evidence="15">
    <location>
        <begin position="386"/>
        <end position="423"/>
    </location>
</feature>
<dbReference type="InterPro" id="IPR051505">
    <property type="entry name" value="C-type_lectin_domain"/>
</dbReference>
<evidence type="ECO:0000256" key="1">
    <source>
        <dbReference type="ARBA" id="ARBA00004479"/>
    </source>
</evidence>
<dbReference type="GO" id="GO:0005509">
    <property type="term" value="F:calcium ion binding"/>
    <property type="evidence" value="ECO:0007669"/>
    <property type="project" value="InterPro"/>
</dbReference>
<evidence type="ECO:0000256" key="10">
    <source>
        <dbReference type="ARBA" id="ARBA00023157"/>
    </source>
</evidence>
<dbReference type="GO" id="GO:0016020">
    <property type="term" value="C:membrane"/>
    <property type="evidence" value="ECO:0007669"/>
    <property type="project" value="UniProtKB-SubCell"/>
</dbReference>
<dbReference type="InterPro" id="IPR009030">
    <property type="entry name" value="Growth_fac_rcpt_cys_sf"/>
</dbReference>
<keyword evidence="5 14" id="KW-0732">Signal</keyword>
<evidence type="ECO:0000256" key="2">
    <source>
        <dbReference type="ARBA" id="ARBA00022536"/>
    </source>
</evidence>
<feature type="compositionally biased region" description="Acidic residues" evidence="12">
    <location>
        <begin position="269"/>
        <end position="278"/>
    </location>
</feature>
<dbReference type="SMART" id="SM00181">
    <property type="entry name" value="EGF"/>
    <property type="match status" value="5"/>
</dbReference>
<keyword evidence="10 11" id="KW-1015">Disulfide bond</keyword>
<evidence type="ECO:0000256" key="4">
    <source>
        <dbReference type="ARBA" id="ARBA00022692"/>
    </source>
</evidence>
<feature type="compositionally biased region" description="Low complexity" evidence="12">
    <location>
        <begin position="655"/>
        <end position="668"/>
    </location>
</feature>
<dbReference type="PROSITE" id="PS50041">
    <property type="entry name" value="C_TYPE_LECTIN_2"/>
    <property type="match status" value="1"/>
</dbReference>
<reference evidence="17" key="1">
    <citation type="submission" date="2025-08" db="UniProtKB">
        <authorList>
            <consortium name="Ensembl"/>
        </authorList>
    </citation>
    <scope>IDENTIFICATION</scope>
</reference>
<dbReference type="InterPro" id="IPR001881">
    <property type="entry name" value="EGF-like_Ca-bd_dom"/>
</dbReference>
<feature type="domain" description="C-type lectin" evidence="16">
    <location>
        <begin position="36"/>
        <end position="174"/>
    </location>
</feature>
<dbReference type="InterPro" id="IPR016186">
    <property type="entry name" value="C-type_lectin-like/link_sf"/>
</dbReference>
<evidence type="ECO:0000313" key="18">
    <source>
        <dbReference type="Proteomes" id="UP000694546"/>
    </source>
</evidence>
<dbReference type="PROSITE" id="PS00010">
    <property type="entry name" value="ASX_HYDROXYL"/>
    <property type="match status" value="3"/>
</dbReference>
<feature type="region of interest" description="Disordered" evidence="12">
    <location>
        <begin position="506"/>
        <end position="671"/>
    </location>
</feature>
<dbReference type="CDD" id="cd00054">
    <property type="entry name" value="EGF_CA"/>
    <property type="match status" value="3"/>
</dbReference>
<dbReference type="PROSITE" id="PS01186">
    <property type="entry name" value="EGF_2"/>
    <property type="match status" value="3"/>
</dbReference>
<dbReference type="SMART" id="SM00034">
    <property type="entry name" value="CLECT"/>
    <property type="match status" value="1"/>
</dbReference>
<dbReference type="InterPro" id="IPR018097">
    <property type="entry name" value="EGF_Ca-bd_CS"/>
</dbReference>
<feature type="compositionally biased region" description="Gly residues" evidence="12">
    <location>
        <begin position="638"/>
        <end position="654"/>
    </location>
</feature>
<dbReference type="GO" id="GO:0005576">
    <property type="term" value="C:extracellular region"/>
    <property type="evidence" value="ECO:0007669"/>
    <property type="project" value="UniProtKB-SubCell"/>
</dbReference>
<evidence type="ECO:0000256" key="7">
    <source>
        <dbReference type="ARBA" id="ARBA00022737"/>
    </source>
</evidence>
<dbReference type="Gene3D" id="2.10.25.10">
    <property type="entry name" value="Laminin"/>
    <property type="match status" value="5"/>
</dbReference>
<keyword evidence="3" id="KW-0597">Phosphoprotein</keyword>
<proteinExistence type="predicted"/>
<keyword evidence="7" id="KW-0677">Repeat</keyword>
<dbReference type="RefSeq" id="XP_030216620.1">
    <property type="nucleotide sequence ID" value="XM_030360760.1"/>
</dbReference>
<feature type="signal peptide" evidence="14">
    <location>
        <begin position="1"/>
        <end position="20"/>
    </location>
</feature>
<keyword evidence="8 13" id="KW-1133">Transmembrane helix</keyword>
<protein>
    <submittedName>
        <fullName evidence="17">Endosialin-like</fullName>
    </submittedName>
</protein>
<reference evidence="17" key="2">
    <citation type="submission" date="2025-09" db="UniProtKB">
        <authorList>
            <consortium name="Ensembl"/>
        </authorList>
    </citation>
    <scope>IDENTIFICATION</scope>
</reference>
<keyword evidence="9 13" id="KW-0472">Membrane</keyword>
<feature type="domain" description="EGF-like" evidence="15">
    <location>
        <begin position="424"/>
        <end position="462"/>
    </location>
</feature>
<feature type="transmembrane region" description="Helical" evidence="13">
    <location>
        <begin position="678"/>
        <end position="702"/>
    </location>
</feature>
<organism evidence="17 18">
    <name type="scientific">Gadus morhua</name>
    <name type="common">Atlantic cod</name>
    <dbReference type="NCBI Taxonomy" id="8049"/>
    <lineage>
        <taxon>Eukaryota</taxon>
        <taxon>Metazoa</taxon>
        <taxon>Chordata</taxon>
        <taxon>Craniata</taxon>
        <taxon>Vertebrata</taxon>
        <taxon>Euteleostomi</taxon>
        <taxon>Actinopterygii</taxon>
        <taxon>Neopterygii</taxon>
        <taxon>Teleostei</taxon>
        <taxon>Neoteleostei</taxon>
        <taxon>Acanthomorphata</taxon>
        <taxon>Zeiogadaria</taxon>
        <taxon>Gadariae</taxon>
        <taxon>Gadiformes</taxon>
        <taxon>Gadoidei</taxon>
        <taxon>Gadidae</taxon>
        <taxon>Gadus</taxon>
    </lineage>
</organism>
<feature type="region of interest" description="Disordered" evidence="12">
    <location>
        <begin position="257"/>
        <end position="279"/>
    </location>
</feature>
<sequence length="738" mass="78141">MYLPWMLLLLCAYGAPAARGQAADEAPRPGDTLCHAERGCYAVYVQRKTFREAGRSCREHGGTLATLHSDAAADAVNRLLASMEPRGARARLRLWMGLHRAPRQCSSTRPLRGFVWVTGDQEGKYTNWLREEAPGACLGPRCVALTVPASESARDGGGGGGGGGDHFRWLDGACGLSLDGFVCQYHFKGMCLPLEPEAGGEPPRYTTPFRLTSALLTHVPFGSVAVAAPCPADGADGPAERTALCVEREDGGVGWSAALPLCSPPRGEEMEDQEDREDPDFCSRGDHGCEHHCQLTRSDYACFCSVGFTLDEDGYGCNPDDDDDGGTTPAPTDGWDHPETSSPPHRVDPACVAAGCQYDCVEAARGVRCTCPPGYQVGRDGRGCADVDECAQRPCLQQCVNSPGTFHCACYPGYGPDEEGECVDVDECLDEATCQGGCRNTEGSYSCQCDRGYEQGSGGECQDVDECERESPCQQRCLNFVGRFVCFCENGYTLRPDGVTCEAFPEDEEYSTLTPEPEDGAPEPDHTPYTPPDDADAGRGRPWLSSYTPDPGFDSDWLTEPPGETSPNVAPPRGSDGHLNQWEASSPRPHYTAPPPTQPRSDAGETGAGGDAGDGADAGVEVPNQSGSHPGAVAKVGVGSGGGMRDGASAGGRGEAQAGEDSGEAESAAGKRKHDKSWLLVALLVPLCVFLVVMLALGIVYCTSCAVDKSHRLSDCYRWLLPAATPAATPTSNGKPQA</sequence>
<dbReference type="InterPro" id="IPR049883">
    <property type="entry name" value="NOTCH1_EGF-like"/>
</dbReference>
<keyword evidence="4 13" id="KW-0812">Transmembrane</keyword>
<dbReference type="Pfam" id="PF12662">
    <property type="entry name" value="cEGF"/>
    <property type="match status" value="1"/>
</dbReference>
<evidence type="ECO:0000256" key="13">
    <source>
        <dbReference type="SAM" id="Phobius"/>
    </source>
</evidence>
<dbReference type="OrthoDB" id="10045365at2759"/>